<organism evidence="2 3">
    <name type="scientific">Hymenobacter persicinus</name>
    <dbReference type="NCBI Taxonomy" id="2025506"/>
    <lineage>
        <taxon>Bacteria</taxon>
        <taxon>Pseudomonadati</taxon>
        <taxon>Bacteroidota</taxon>
        <taxon>Cytophagia</taxon>
        <taxon>Cytophagales</taxon>
        <taxon>Hymenobacteraceae</taxon>
        <taxon>Hymenobacter</taxon>
    </lineage>
</organism>
<accession>A0A4Q5LEV8</accession>
<feature type="signal peptide" evidence="1">
    <location>
        <begin position="1"/>
        <end position="18"/>
    </location>
</feature>
<name>A0A4Q5LEV8_9BACT</name>
<gene>
    <name evidence="2" type="ORF">EWM57_06895</name>
</gene>
<proteinExistence type="predicted"/>
<protein>
    <submittedName>
        <fullName evidence="2">Uncharacterized protein</fullName>
    </submittedName>
</protein>
<dbReference type="RefSeq" id="WP_129920403.1">
    <property type="nucleotide sequence ID" value="NZ_SEWE01000010.1"/>
</dbReference>
<dbReference type="EMBL" id="SEWE01000010">
    <property type="protein sequence ID" value="RYU81297.1"/>
    <property type="molecule type" value="Genomic_DNA"/>
</dbReference>
<evidence type="ECO:0000313" key="2">
    <source>
        <dbReference type="EMBL" id="RYU81297.1"/>
    </source>
</evidence>
<dbReference type="AlphaFoldDB" id="A0A4Q5LEV8"/>
<comment type="caution">
    <text evidence="2">The sequence shown here is derived from an EMBL/GenBank/DDBJ whole genome shotgun (WGS) entry which is preliminary data.</text>
</comment>
<dbReference type="OrthoDB" id="1075024at2"/>
<sequence>MRYLLLLCLLAVAPAVSAQRNLTTASREILREGQALYHLERASWVSTDLLQASHFPTRQVMAYFSYTTLDSVRTLFVGGPADKPRVLAEYCFPMAAIAPSTGVRRGPRNLTSAERKLLSVRLKSMADLQRIPGVSLPPNATFNAIVLPKGKQTWVYVLTATTQPGQFLVGNDYLLRYNTSGRLLARQQLHSGAVLLGSQSQTAPVRSTLHFHRADTTPFMTPTDICTLLLYHDRLPGKNHLVLGEKYVSIFSFADTKLTIITRQEFEKSGQK</sequence>
<keyword evidence="3" id="KW-1185">Reference proteome</keyword>
<reference evidence="2 3" key="1">
    <citation type="submission" date="2019-02" db="EMBL/GenBank/DDBJ databases">
        <title>Bacterial novel species isolated from soil.</title>
        <authorList>
            <person name="Jung H.-Y."/>
        </authorList>
    </citation>
    <scope>NUCLEOTIDE SEQUENCE [LARGE SCALE GENOMIC DNA]</scope>
    <source>
        <strain evidence="2 3">1-3-3-3</strain>
    </source>
</reference>
<feature type="chain" id="PRO_5020406024" evidence="1">
    <location>
        <begin position="19"/>
        <end position="272"/>
    </location>
</feature>
<dbReference type="Proteomes" id="UP000294155">
    <property type="component" value="Unassembled WGS sequence"/>
</dbReference>
<evidence type="ECO:0000313" key="3">
    <source>
        <dbReference type="Proteomes" id="UP000294155"/>
    </source>
</evidence>
<keyword evidence="1" id="KW-0732">Signal</keyword>
<evidence type="ECO:0000256" key="1">
    <source>
        <dbReference type="SAM" id="SignalP"/>
    </source>
</evidence>